<dbReference type="OrthoDB" id="10070083at2759"/>
<keyword evidence="1" id="KW-1133">Transmembrane helix</keyword>
<keyword evidence="1" id="KW-0472">Membrane</keyword>
<feature type="transmembrane region" description="Helical" evidence="1">
    <location>
        <begin position="46"/>
        <end position="66"/>
    </location>
</feature>
<accession>A0A653DD26</accession>
<sequence>MILKFIILLLFFVELVLADYCEFGTCGDDQYCCGENKCCKKTVEVWYYWAGILLIVIIILLLLYCFKKRSKYSELQQDEERLPL</sequence>
<organism evidence="3 4">
    <name type="scientific">Callosobruchus maculatus</name>
    <name type="common">Southern cowpea weevil</name>
    <name type="synonym">Pulse bruchid</name>
    <dbReference type="NCBI Taxonomy" id="64391"/>
    <lineage>
        <taxon>Eukaryota</taxon>
        <taxon>Metazoa</taxon>
        <taxon>Ecdysozoa</taxon>
        <taxon>Arthropoda</taxon>
        <taxon>Hexapoda</taxon>
        <taxon>Insecta</taxon>
        <taxon>Pterygota</taxon>
        <taxon>Neoptera</taxon>
        <taxon>Endopterygota</taxon>
        <taxon>Coleoptera</taxon>
        <taxon>Polyphaga</taxon>
        <taxon>Cucujiformia</taxon>
        <taxon>Chrysomeloidea</taxon>
        <taxon>Chrysomelidae</taxon>
        <taxon>Bruchinae</taxon>
        <taxon>Bruchini</taxon>
        <taxon>Callosobruchus</taxon>
    </lineage>
</organism>
<evidence type="ECO:0008006" key="5">
    <source>
        <dbReference type="Google" id="ProtNLM"/>
    </source>
</evidence>
<gene>
    <name evidence="3" type="ORF">CALMAC_LOCUS16561</name>
</gene>
<keyword evidence="1" id="KW-0812">Transmembrane</keyword>
<keyword evidence="4" id="KW-1185">Reference proteome</keyword>
<proteinExistence type="predicted"/>
<keyword evidence="2" id="KW-0732">Signal</keyword>
<protein>
    <recommendedName>
        <fullName evidence="5">Vesicular, overexpressed in cancer, prosurvival protein 1</fullName>
    </recommendedName>
</protein>
<feature type="chain" id="PRO_5024924369" description="Vesicular, overexpressed in cancer, prosurvival protein 1" evidence="2">
    <location>
        <begin position="19"/>
        <end position="84"/>
    </location>
</feature>
<evidence type="ECO:0000313" key="3">
    <source>
        <dbReference type="EMBL" id="VEN58120.1"/>
    </source>
</evidence>
<evidence type="ECO:0000313" key="4">
    <source>
        <dbReference type="Proteomes" id="UP000410492"/>
    </source>
</evidence>
<evidence type="ECO:0000256" key="2">
    <source>
        <dbReference type="SAM" id="SignalP"/>
    </source>
</evidence>
<reference evidence="3 4" key="1">
    <citation type="submission" date="2019-01" db="EMBL/GenBank/DDBJ databases">
        <authorList>
            <person name="Sayadi A."/>
        </authorList>
    </citation>
    <scope>NUCLEOTIDE SEQUENCE [LARGE SCALE GENOMIC DNA]</scope>
</reference>
<dbReference type="EMBL" id="CAACVG010011464">
    <property type="protein sequence ID" value="VEN58120.1"/>
    <property type="molecule type" value="Genomic_DNA"/>
</dbReference>
<dbReference type="AlphaFoldDB" id="A0A653DD26"/>
<evidence type="ECO:0000256" key="1">
    <source>
        <dbReference type="SAM" id="Phobius"/>
    </source>
</evidence>
<feature type="signal peptide" evidence="2">
    <location>
        <begin position="1"/>
        <end position="18"/>
    </location>
</feature>
<name>A0A653DD26_CALMS</name>
<dbReference type="Proteomes" id="UP000410492">
    <property type="component" value="Unassembled WGS sequence"/>
</dbReference>